<sequence>MDTIIGHTECFRLKLWSSIFLFFLSLNAISQDGMAQFQIIEMLFNGQRVTTVNLTILSPNEPPFTGPVPYDPQKLYRSGTTFKTPDGTSIVLFCKGQKQVMQPNSALKLSFVKNGIKAETLVGKVKHFLKDVKSSLSFYKAGNGFTWAHAEGTIFEVEAFEKSKKAKFSTEQGTISIIEEIPVNINEKAKNQIDRSGKAEERQLTSSKRTYNSAGDEYITNNVQAFEYATFDEALEAFDNETYKKDEAVDLENPDYALIEELAGDFTLLGGLYLEDGQPVMAIDPLRKASDYYQLTDPEGYLTLESFLYLAEALILSEDDKNRIEGETIAEEIIKMLENILGDEVENMEYALGNEDYDLVWDIKNDLVVICEYLGWSYDLLDDRENANIYYDFVDQYSDD</sequence>
<dbReference type="Proteomes" id="UP000285517">
    <property type="component" value="Chromosome"/>
</dbReference>
<dbReference type="RefSeq" id="WP_128250902.1">
    <property type="nucleotide sequence ID" value="NZ_CP034951.1"/>
</dbReference>
<protein>
    <recommendedName>
        <fullName evidence="3">FecR protein domain-containing protein</fullName>
    </recommendedName>
</protein>
<dbReference type="OrthoDB" id="1462345at2"/>
<dbReference type="AlphaFoldDB" id="A0A410G5I4"/>
<gene>
    <name evidence="1" type="ORF">EI546_12770</name>
</gene>
<evidence type="ECO:0008006" key="3">
    <source>
        <dbReference type="Google" id="ProtNLM"/>
    </source>
</evidence>
<dbReference type="EMBL" id="CP034951">
    <property type="protein sequence ID" value="QAA82537.1"/>
    <property type="molecule type" value="Genomic_DNA"/>
</dbReference>
<proteinExistence type="predicted"/>
<accession>A0A410G5I4</accession>
<evidence type="ECO:0000313" key="2">
    <source>
        <dbReference type="Proteomes" id="UP000285517"/>
    </source>
</evidence>
<keyword evidence="2" id="KW-1185">Reference proteome</keyword>
<dbReference type="KEGG" id="aev:EI546_12770"/>
<reference evidence="1 2" key="1">
    <citation type="submission" date="2019-01" db="EMBL/GenBank/DDBJ databases">
        <title>Complete genome sequencing of Aequorivita sp. H23M31.</title>
        <authorList>
            <person name="Bae J.-W."/>
        </authorList>
    </citation>
    <scope>NUCLEOTIDE SEQUENCE [LARGE SCALE GENOMIC DNA]</scope>
    <source>
        <strain evidence="1 2">H23M31</strain>
    </source>
</reference>
<organism evidence="1 2">
    <name type="scientific">Aequorivita ciconiae</name>
    <dbReference type="NCBI Taxonomy" id="2494375"/>
    <lineage>
        <taxon>Bacteria</taxon>
        <taxon>Pseudomonadati</taxon>
        <taxon>Bacteroidota</taxon>
        <taxon>Flavobacteriia</taxon>
        <taxon>Flavobacteriales</taxon>
        <taxon>Flavobacteriaceae</taxon>
        <taxon>Aequorivita</taxon>
    </lineage>
</organism>
<evidence type="ECO:0000313" key="1">
    <source>
        <dbReference type="EMBL" id="QAA82537.1"/>
    </source>
</evidence>
<name>A0A410G5I4_9FLAO</name>